<name>A0A2W1KGH6_ACIFR</name>
<dbReference type="RefSeq" id="WP_012536801.1">
    <property type="nucleotide sequence ID" value="NZ_AP025160.1"/>
</dbReference>
<dbReference type="InterPro" id="IPR001173">
    <property type="entry name" value="Glyco_trans_2-like"/>
</dbReference>
<dbReference type="Proteomes" id="UP000248886">
    <property type="component" value="Unassembled WGS sequence"/>
</dbReference>
<comment type="caution">
    <text evidence="2">The sequence shown here is derived from an EMBL/GenBank/DDBJ whole genome shotgun (WGS) entry which is preliminary data.</text>
</comment>
<protein>
    <submittedName>
        <fullName evidence="2">Glycosyltransferase family 2 protein</fullName>
    </submittedName>
</protein>
<dbReference type="PANTHER" id="PTHR43685:SF2">
    <property type="entry name" value="GLYCOSYLTRANSFERASE 2-LIKE DOMAIN-CONTAINING PROTEIN"/>
    <property type="match status" value="1"/>
</dbReference>
<dbReference type="CDD" id="cd00761">
    <property type="entry name" value="Glyco_tranf_GTA_type"/>
    <property type="match status" value="1"/>
</dbReference>
<dbReference type="OrthoDB" id="5291101at2"/>
<dbReference type="SUPFAM" id="SSF53448">
    <property type="entry name" value="Nucleotide-diphospho-sugar transferases"/>
    <property type="match status" value="1"/>
</dbReference>
<evidence type="ECO:0000313" key="2">
    <source>
        <dbReference type="EMBL" id="PZD81545.1"/>
    </source>
</evidence>
<evidence type="ECO:0000259" key="1">
    <source>
        <dbReference type="Pfam" id="PF00535"/>
    </source>
</evidence>
<dbReference type="EMBL" id="QKQP01000001">
    <property type="protein sequence ID" value="PZD81545.1"/>
    <property type="molecule type" value="Genomic_DNA"/>
</dbReference>
<gene>
    <name evidence="2" type="ORF">DN052_00205</name>
</gene>
<keyword evidence="2" id="KW-0808">Transferase</keyword>
<feature type="domain" description="Glycosyltransferase 2-like" evidence="1">
    <location>
        <begin position="11"/>
        <end position="135"/>
    </location>
</feature>
<proteinExistence type="predicted"/>
<dbReference type="GeneID" id="65281010"/>
<dbReference type="AlphaFoldDB" id="A0A2W1KGH6"/>
<dbReference type="Pfam" id="PF00535">
    <property type="entry name" value="Glycos_transf_2"/>
    <property type="match status" value="1"/>
</dbReference>
<reference evidence="2 3" key="1">
    <citation type="submission" date="2018-06" db="EMBL/GenBank/DDBJ databases">
        <title>Draft sequence of Acidithiobacillus ferrooxidans CCM 4253.</title>
        <authorList>
            <person name="Moya-Beltran A."/>
            <person name="Castro M."/>
            <person name="Covarrubias P.C."/>
            <person name="Issotta F."/>
            <person name="Janiczek O."/>
            <person name="Mandl M."/>
            <person name="Kucera J."/>
            <person name="Quatrini R."/>
        </authorList>
    </citation>
    <scope>NUCLEOTIDE SEQUENCE [LARGE SCALE GENOMIC DNA]</scope>
    <source>
        <strain evidence="2 3">CCM 4253</strain>
    </source>
</reference>
<organism evidence="2 3">
    <name type="scientific">Acidithiobacillus ferrooxidans</name>
    <name type="common">Thiobacillus ferrooxidans</name>
    <dbReference type="NCBI Taxonomy" id="920"/>
    <lineage>
        <taxon>Bacteria</taxon>
        <taxon>Pseudomonadati</taxon>
        <taxon>Pseudomonadota</taxon>
        <taxon>Acidithiobacillia</taxon>
        <taxon>Acidithiobacillales</taxon>
        <taxon>Acidithiobacillaceae</taxon>
        <taxon>Acidithiobacillus</taxon>
    </lineage>
</organism>
<accession>A0A2W1KGH6</accession>
<dbReference type="OMA" id="RYMKHSN"/>
<dbReference type="InterPro" id="IPR050834">
    <property type="entry name" value="Glycosyltransf_2"/>
</dbReference>
<evidence type="ECO:0000313" key="3">
    <source>
        <dbReference type="Proteomes" id="UP000248886"/>
    </source>
</evidence>
<sequence length="214" mass="24276">MLDNKSPVFMVLVPVFNRMNLLERAIGSLYRQTFQDFCLVVIDDGSTDNSLQRAMDLTKKMIHPSGLIRLPENVGVGTALNIGAEVGRSKSIPWITRLDSDDVYASDYLENRLRVIRTYPEVDLFHGGIRVINGPETVPDARNKKRRIAISETSQGATIVVKSEVFKRLGCFDDLRYGEDYAFLEKARMAGCSIRKLDFGDYYYYRDTLNALTC</sequence>
<dbReference type="GO" id="GO:0016740">
    <property type="term" value="F:transferase activity"/>
    <property type="evidence" value="ECO:0007669"/>
    <property type="project" value="UniProtKB-KW"/>
</dbReference>
<dbReference type="InterPro" id="IPR029044">
    <property type="entry name" value="Nucleotide-diphossugar_trans"/>
</dbReference>
<dbReference type="PANTHER" id="PTHR43685">
    <property type="entry name" value="GLYCOSYLTRANSFERASE"/>
    <property type="match status" value="1"/>
</dbReference>
<dbReference type="Gene3D" id="3.90.550.10">
    <property type="entry name" value="Spore Coat Polysaccharide Biosynthesis Protein SpsA, Chain A"/>
    <property type="match status" value="1"/>
</dbReference>